<organism evidence="6 7">
    <name type="scientific">Hoeflea halophila</name>
    <dbReference type="NCBI Taxonomy" id="714899"/>
    <lineage>
        <taxon>Bacteria</taxon>
        <taxon>Pseudomonadati</taxon>
        <taxon>Pseudomonadota</taxon>
        <taxon>Alphaproteobacteria</taxon>
        <taxon>Hyphomicrobiales</taxon>
        <taxon>Rhizobiaceae</taxon>
        <taxon>Hoeflea</taxon>
    </lineage>
</organism>
<dbReference type="AlphaFoldDB" id="A0A286I9N8"/>
<dbReference type="Gene3D" id="1.20.120.550">
    <property type="entry name" value="Membrane associated eicosanoid/glutathione metabolism-like domain"/>
    <property type="match status" value="1"/>
</dbReference>
<name>A0A286I9N8_9HYPH</name>
<evidence type="ECO:0000256" key="4">
    <source>
        <dbReference type="ARBA" id="ARBA00023136"/>
    </source>
</evidence>
<dbReference type="Proteomes" id="UP000219465">
    <property type="component" value="Unassembled WGS sequence"/>
</dbReference>
<dbReference type="PANTHER" id="PTHR35371:SF1">
    <property type="entry name" value="BLR7753 PROTEIN"/>
    <property type="match status" value="1"/>
</dbReference>
<keyword evidence="4 5" id="KW-0472">Membrane</keyword>
<gene>
    <name evidence="6" type="ORF">SAMN05877838_1721</name>
</gene>
<evidence type="ECO:0000256" key="2">
    <source>
        <dbReference type="ARBA" id="ARBA00022692"/>
    </source>
</evidence>
<feature type="transmembrane region" description="Helical" evidence="5">
    <location>
        <begin position="6"/>
        <end position="28"/>
    </location>
</feature>
<keyword evidence="3 5" id="KW-1133">Transmembrane helix</keyword>
<evidence type="ECO:0000256" key="1">
    <source>
        <dbReference type="ARBA" id="ARBA00004370"/>
    </source>
</evidence>
<dbReference type="OrthoDB" id="513661at2"/>
<keyword evidence="7" id="KW-1185">Reference proteome</keyword>
<feature type="transmembrane region" description="Helical" evidence="5">
    <location>
        <begin position="83"/>
        <end position="104"/>
    </location>
</feature>
<reference evidence="7" key="1">
    <citation type="submission" date="2017-08" db="EMBL/GenBank/DDBJ databases">
        <authorList>
            <person name="Varghese N."/>
            <person name="Submissions S."/>
        </authorList>
    </citation>
    <scope>NUCLEOTIDE SEQUENCE [LARGE SCALE GENOMIC DNA]</scope>
    <source>
        <strain evidence="7">KCTC 23107</strain>
    </source>
</reference>
<proteinExistence type="predicted"/>
<evidence type="ECO:0000313" key="7">
    <source>
        <dbReference type="Proteomes" id="UP000219465"/>
    </source>
</evidence>
<evidence type="ECO:0000256" key="5">
    <source>
        <dbReference type="SAM" id="Phobius"/>
    </source>
</evidence>
<dbReference type="InterPro" id="IPR001129">
    <property type="entry name" value="Membr-assoc_MAPEG"/>
</dbReference>
<protein>
    <submittedName>
        <fullName evidence="6">Uncharacterized MAPEG superfamily protein</fullName>
    </submittedName>
</protein>
<dbReference type="PANTHER" id="PTHR35371">
    <property type="entry name" value="INNER MEMBRANE PROTEIN"/>
    <property type="match status" value="1"/>
</dbReference>
<feature type="transmembrane region" description="Helical" evidence="5">
    <location>
        <begin position="116"/>
        <end position="135"/>
    </location>
</feature>
<evidence type="ECO:0000313" key="6">
    <source>
        <dbReference type="EMBL" id="SOE16838.1"/>
    </source>
</evidence>
<dbReference type="InterPro" id="IPR023352">
    <property type="entry name" value="MAPEG-like_dom_sf"/>
</dbReference>
<comment type="subcellular location">
    <subcellularLocation>
        <location evidence="1">Membrane</location>
    </subcellularLocation>
</comment>
<dbReference type="GO" id="GO:0016020">
    <property type="term" value="C:membrane"/>
    <property type="evidence" value="ECO:0007669"/>
    <property type="project" value="UniProtKB-SubCell"/>
</dbReference>
<dbReference type="EMBL" id="OCPC01000002">
    <property type="protein sequence ID" value="SOE16838.1"/>
    <property type="molecule type" value="Genomic_DNA"/>
</dbReference>
<keyword evidence="2 5" id="KW-0812">Transmembrane</keyword>
<dbReference type="RefSeq" id="WP_097106965.1">
    <property type="nucleotide sequence ID" value="NZ_OCPC01000002.1"/>
</dbReference>
<sequence>MDQIAAYSIGLISLLIFVLIVLLQSALVGAGKARANLVPGSDPAKDYADGLYRLNRSHLNGVEIMPAAGIALFASILSGVSSWWVNLLMGLFLLARIVYVVIYAQNVGKPIQGVRTFVYVAGWAMLVVLCIMAIFRLI</sequence>
<dbReference type="SUPFAM" id="SSF161084">
    <property type="entry name" value="MAPEG domain-like"/>
    <property type="match status" value="1"/>
</dbReference>
<accession>A0A286I9N8</accession>
<evidence type="ECO:0000256" key="3">
    <source>
        <dbReference type="ARBA" id="ARBA00022989"/>
    </source>
</evidence>
<dbReference type="Pfam" id="PF01124">
    <property type="entry name" value="MAPEG"/>
    <property type="match status" value="1"/>
</dbReference>